<evidence type="ECO:0000256" key="8">
    <source>
        <dbReference type="ARBA" id="ARBA00023012"/>
    </source>
</evidence>
<dbReference type="GO" id="GO:0000155">
    <property type="term" value="F:phosphorelay sensor kinase activity"/>
    <property type="evidence" value="ECO:0007669"/>
    <property type="project" value="InterPro"/>
</dbReference>
<keyword evidence="3" id="KW-0597">Phosphoprotein</keyword>
<keyword evidence="4 10" id="KW-0808">Transferase</keyword>
<dbReference type="Pfam" id="PF02518">
    <property type="entry name" value="HATPase_c"/>
    <property type="match status" value="1"/>
</dbReference>
<dbReference type="EMBL" id="CP036274">
    <property type="protein sequence ID" value="QDU26210.1"/>
    <property type="molecule type" value="Genomic_DNA"/>
</dbReference>
<keyword evidence="8" id="KW-0902">Two-component regulatory system</keyword>
<dbReference type="AlphaFoldDB" id="A0A517Y7J7"/>
<dbReference type="SUPFAM" id="SSF47384">
    <property type="entry name" value="Homodimeric domain of signal transducing histidine kinase"/>
    <property type="match status" value="1"/>
</dbReference>
<dbReference type="Pfam" id="PF00512">
    <property type="entry name" value="HisKA"/>
    <property type="match status" value="1"/>
</dbReference>
<dbReference type="InterPro" id="IPR005467">
    <property type="entry name" value="His_kinase_dom"/>
</dbReference>
<dbReference type="OrthoDB" id="236031at2"/>
<dbReference type="InterPro" id="IPR003661">
    <property type="entry name" value="HisK_dim/P_dom"/>
</dbReference>
<organism evidence="10 11">
    <name type="scientific">Anatilimnocola aggregata</name>
    <dbReference type="NCBI Taxonomy" id="2528021"/>
    <lineage>
        <taxon>Bacteria</taxon>
        <taxon>Pseudomonadati</taxon>
        <taxon>Planctomycetota</taxon>
        <taxon>Planctomycetia</taxon>
        <taxon>Pirellulales</taxon>
        <taxon>Pirellulaceae</taxon>
        <taxon>Anatilimnocola</taxon>
    </lineage>
</organism>
<comment type="catalytic activity">
    <reaction evidence="1">
        <text>ATP + protein L-histidine = ADP + protein N-phospho-L-histidine.</text>
        <dbReference type="EC" id="2.7.13.3"/>
    </reaction>
</comment>
<dbReference type="Pfam" id="PF11563">
    <property type="entry name" value="Protoglobin"/>
    <property type="match status" value="1"/>
</dbReference>
<keyword evidence="5" id="KW-0547">Nucleotide-binding</keyword>
<evidence type="ECO:0000259" key="9">
    <source>
        <dbReference type="PROSITE" id="PS50109"/>
    </source>
</evidence>
<dbReference type="SMART" id="SM00387">
    <property type="entry name" value="HATPase_c"/>
    <property type="match status" value="1"/>
</dbReference>
<dbReference type="CDD" id="cd01068">
    <property type="entry name" value="globin_sensor"/>
    <property type="match status" value="1"/>
</dbReference>
<dbReference type="InterPro" id="IPR012292">
    <property type="entry name" value="Globin/Proto"/>
</dbReference>
<dbReference type="Gene3D" id="3.30.565.10">
    <property type="entry name" value="Histidine kinase-like ATPase, C-terminal domain"/>
    <property type="match status" value="1"/>
</dbReference>
<dbReference type="CDD" id="cd00082">
    <property type="entry name" value="HisKA"/>
    <property type="match status" value="1"/>
</dbReference>
<dbReference type="PANTHER" id="PTHR43065">
    <property type="entry name" value="SENSOR HISTIDINE KINASE"/>
    <property type="match status" value="1"/>
</dbReference>
<proteinExistence type="predicted"/>
<keyword evidence="7" id="KW-0067">ATP-binding</keyword>
<evidence type="ECO:0000256" key="6">
    <source>
        <dbReference type="ARBA" id="ARBA00022777"/>
    </source>
</evidence>
<sequence length="383" mass="43259">MTAFLRYQELQRYVGWTDVDSERVQSVGPLLASAFGLLIDDFYAEIEHHPDASKVITGGAEQISRLKRSLHRWLEELFSGKYDREYVERRWRVGHRHVDIGLSQVYTNVALSRLRHGLLRTLEDRWERTPAELLACRGSLNSLLDLDLAIIEDAYQTEYQRRQATAERLATIGKVAGGIAHELRNPLNVVKTSVYFLLNARDPSEEKKRVHLERIERQVGLADSVITALNDFARLPTPELQPVEIEACLRDVLDLVCLPTNIQQEWHIASSGLKMLGDRSQLGIVFGNLIRNARDAMPQGGTLRFYIAVESEMATIRFQDTGKGIPPEHVQHIFEPLYSTKAKGIGLGLSISRDIVDRHQGTLTVATEPNAGCSFYVRLPAAR</sequence>
<accession>A0A517Y7J7</accession>
<dbReference type="InterPro" id="IPR036890">
    <property type="entry name" value="HATPase_C_sf"/>
</dbReference>
<gene>
    <name evidence="10" type="primary">gchK</name>
    <name evidence="10" type="ORF">ETAA8_12850</name>
</gene>
<dbReference type="Gene3D" id="1.10.490.10">
    <property type="entry name" value="Globins"/>
    <property type="match status" value="1"/>
</dbReference>
<evidence type="ECO:0000256" key="3">
    <source>
        <dbReference type="ARBA" id="ARBA00022553"/>
    </source>
</evidence>
<dbReference type="SUPFAM" id="SSF55874">
    <property type="entry name" value="ATPase domain of HSP90 chaperone/DNA topoisomerase II/histidine kinase"/>
    <property type="match status" value="1"/>
</dbReference>
<dbReference type="EC" id="2.7.13.3" evidence="2"/>
<evidence type="ECO:0000256" key="7">
    <source>
        <dbReference type="ARBA" id="ARBA00022840"/>
    </source>
</evidence>
<dbReference type="PANTHER" id="PTHR43065:SF10">
    <property type="entry name" value="PEROXIDE STRESS-ACTIVATED HISTIDINE KINASE MAK3"/>
    <property type="match status" value="1"/>
</dbReference>
<dbReference type="KEGG" id="aagg:ETAA8_12850"/>
<dbReference type="InterPro" id="IPR003594">
    <property type="entry name" value="HATPase_dom"/>
</dbReference>
<dbReference type="Gene3D" id="1.10.287.130">
    <property type="match status" value="1"/>
</dbReference>
<reference evidence="10 11" key="1">
    <citation type="submission" date="2019-02" db="EMBL/GenBank/DDBJ databases">
        <title>Deep-cultivation of Planctomycetes and their phenomic and genomic characterization uncovers novel biology.</title>
        <authorList>
            <person name="Wiegand S."/>
            <person name="Jogler M."/>
            <person name="Boedeker C."/>
            <person name="Pinto D."/>
            <person name="Vollmers J."/>
            <person name="Rivas-Marin E."/>
            <person name="Kohn T."/>
            <person name="Peeters S.H."/>
            <person name="Heuer A."/>
            <person name="Rast P."/>
            <person name="Oberbeckmann S."/>
            <person name="Bunk B."/>
            <person name="Jeske O."/>
            <person name="Meyerdierks A."/>
            <person name="Storesund J.E."/>
            <person name="Kallscheuer N."/>
            <person name="Luecker S."/>
            <person name="Lage O.M."/>
            <person name="Pohl T."/>
            <person name="Merkel B.J."/>
            <person name="Hornburger P."/>
            <person name="Mueller R.-W."/>
            <person name="Bruemmer F."/>
            <person name="Labrenz M."/>
            <person name="Spormann A.M."/>
            <person name="Op den Camp H."/>
            <person name="Overmann J."/>
            <person name="Amann R."/>
            <person name="Jetten M.S.M."/>
            <person name="Mascher T."/>
            <person name="Medema M.H."/>
            <person name="Devos D.P."/>
            <person name="Kaster A.-K."/>
            <person name="Ovreas L."/>
            <person name="Rohde M."/>
            <person name="Galperin M.Y."/>
            <person name="Jogler C."/>
        </authorList>
    </citation>
    <scope>NUCLEOTIDE SEQUENCE [LARGE SCALE GENOMIC DNA]</scope>
    <source>
        <strain evidence="10 11">ETA_A8</strain>
    </source>
</reference>
<dbReference type="InterPro" id="IPR004358">
    <property type="entry name" value="Sig_transdc_His_kin-like_C"/>
</dbReference>
<name>A0A517Y7J7_9BACT</name>
<keyword evidence="6 10" id="KW-0418">Kinase</keyword>
<dbReference type="InterPro" id="IPR009050">
    <property type="entry name" value="Globin-like_sf"/>
</dbReference>
<dbReference type="InterPro" id="IPR039379">
    <property type="entry name" value="Protoglobin_sensor_dom"/>
</dbReference>
<dbReference type="Proteomes" id="UP000315017">
    <property type="component" value="Chromosome"/>
</dbReference>
<dbReference type="InterPro" id="IPR044398">
    <property type="entry name" value="Globin-sensor_dom"/>
</dbReference>
<evidence type="ECO:0000256" key="2">
    <source>
        <dbReference type="ARBA" id="ARBA00012438"/>
    </source>
</evidence>
<dbReference type="GO" id="GO:0005524">
    <property type="term" value="F:ATP binding"/>
    <property type="evidence" value="ECO:0007669"/>
    <property type="project" value="UniProtKB-KW"/>
</dbReference>
<dbReference type="CDD" id="cd00075">
    <property type="entry name" value="HATPase"/>
    <property type="match status" value="1"/>
</dbReference>
<feature type="domain" description="Histidine kinase" evidence="9">
    <location>
        <begin position="178"/>
        <end position="383"/>
    </location>
</feature>
<dbReference type="PRINTS" id="PR00344">
    <property type="entry name" value="BCTRLSENSOR"/>
</dbReference>
<dbReference type="SMART" id="SM00388">
    <property type="entry name" value="HisKA"/>
    <property type="match status" value="1"/>
</dbReference>
<keyword evidence="11" id="KW-1185">Reference proteome</keyword>
<evidence type="ECO:0000313" key="10">
    <source>
        <dbReference type="EMBL" id="QDU26210.1"/>
    </source>
</evidence>
<dbReference type="RefSeq" id="WP_145086407.1">
    <property type="nucleotide sequence ID" value="NZ_CP036274.1"/>
</dbReference>
<dbReference type="SUPFAM" id="SSF46458">
    <property type="entry name" value="Globin-like"/>
    <property type="match status" value="1"/>
</dbReference>
<dbReference type="GO" id="GO:0020037">
    <property type="term" value="F:heme binding"/>
    <property type="evidence" value="ECO:0007669"/>
    <property type="project" value="InterPro"/>
</dbReference>
<evidence type="ECO:0000256" key="5">
    <source>
        <dbReference type="ARBA" id="ARBA00022741"/>
    </source>
</evidence>
<dbReference type="InterPro" id="IPR036097">
    <property type="entry name" value="HisK_dim/P_sf"/>
</dbReference>
<protein>
    <recommendedName>
        <fullName evidence="2">histidine kinase</fullName>
        <ecNumber evidence="2">2.7.13.3</ecNumber>
    </recommendedName>
</protein>
<evidence type="ECO:0000313" key="11">
    <source>
        <dbReference type="Proteomes" id="UP000315017"/>
    </source>
</evidence>
<evidence type="ECO:0000256" key="4">
    <source>
        <dbReference type="ARBA" id="ARBA00022679"/>
    </source>
</evidence>
<evidence type="ECO:0000256" key="1">
    <source>
        <dbReference type="ARBA" id="ARBA00000085"/>
    </source>
</evidence>
<dbReference type="PROSITE" id="PS50109">
    <property type="entry name" value="HIS_KIN"/>
    <property type="match status" value="1"/>
</dbReference>
<dbReference type="GO" id="GO:0019825">
    <property type="term" value="F:oxygen binding"/>
    <property type="evidence" value="ECO:0007669"/>
    <property type="project" value="InterPro"/>
</dbReference>